<reference evidence="2 3" key="1">
    <citation type="submission" date="2020-02" db="EMBL/GenBank/DDBJ databases">
        <title>Genomic and physiological characterization of two novel Nitrospinaceae genera.</title>
        <authorList>
            <person name="Mueller A.J."/>
            <person name="Jung M.-Y."/>
            <person name="Strachan C.R."/>
            <person name="Herbold C.W."/>
            <person name="Kirkegaard R.H."/>
            <person name="Daims H."/>
        </authorList>
    </citation>
    <scope>NUCLEOTIDE SEQUENCE [LARGE SCALE GENOMIC DNA]</scope>
    <source>
        <strain evidence="2">EB</strain>
    </source>
</reference>
<evidence type="ECO:0000256" key="1">
    <source>
        <dbReference type="SAM" id="Phobius"/>
    </source>
</evidence>
<keyword evidence="1" id="KW-0812">Transmembrane</keyword>
<feature type="transmembrane region" description="Helical" evidence="1">
    <location>
        <begin position="79"/>
        <end position="105"/>
    </location>
</feature>
<feature type="transmembrane region" description="Helical" evidence="1">
    <location>
        <begin position="34"/>
        <end position="59"/>
    </location>
</feature>
<evidence type="ECO:0000313" key="3">
    <source>
        <dbReference type="Proteomes" id="UP000594688"/>
    </source>
</evidence>
<proteinExistence type="predicted"/>
<dbReference type="KEGG" id="nli:G3M70_10125"/>
<keyword evidence="1" id="KW-1133">Transmembrane helix</keyword>
<name>A0A7T0BWB5_9BACT</name>
<organism evidence="2 3">
    <name type="scientific">Candidatus Nitronauta litoralis</name>
    <dbReference type="NCBI Taxonomy" id="2705533"/>
    <lineage>
        <taxon>Bacteria</taxon>
        <taxon>Pseudomonadati</taxon>
        <taxon>Nitrospinota/Tectimicrobiota group</taxon>
        <taxon>Nitrospinota</taxon>
        <taxon>Nitrospinia</taxon>
        <taxon>Nitrospinales</taxon>
        <taxon>Nitrospinaceae</taxon>
        <taxon>Candidatus Nitronauta</taxon>
    </lineage>
</organism>
<dbReference type="EMBL" id="CP048685">
    <property type="protein sequence ID" value="QPJ62207.1"/>
    <property type="molecule type" value="Genomic_DNA"/>
</dbReference>
<dbReference type="Proteomes" id="UP000594688">
    <property type="component" value="Chromosome"/>
</dbReference>
<protein>
    <submittedName>
        <fullName evidence="2">Uncharacterized protein</fullName>
    </submittedName>
</protein>
<keyword evidence="1" id="KW-0472">Membrane</keyword>
<evidence type="ECO:0000313" key="2">
    <source>
        <dbReference type="EMBL" id="QPJ62207.1"/>
    </source>
</evidence>
<gene>
    <name evidence="2" type="ORF">G3M70_10125</name>
</gene>
<accession>A0A7T0BWB5</accession>
<dbReference type="AlphaFoldDB" id="A0A7T0BWB5"/>
<sequence length="124" mass="14532">MKWTFNILRTIWVLAAVVILLVSIAGIEDSHTGAFFSWSMILLGFPINYLLFGLVGILIEIFEEGFSIPDPFLYNSHPYFHYILLWTLSSIAGYLQWFKLVPFLYKKIRQLINQKFRKIKENPS</sequence>
<feature type="transmembrane region" description="Helical" evidence="1">
    <location>
        <begin position="6"/>
        <end position="27"/>
    </location>
</feature>